<evidence type="ECO:0000256" key="1">
    <source>
        <dbReference type="ARBA" id="ARBA00008779"/>
    </source>
</evidence>
<dbReference type="PANTHER" id="PTHR42693">
    <property type="entry name" value="ARYLSULFATASE FAMILY MEMBER"/>
    <property type="match status" value="1"/>
</dbReference>
<feature type="chain" id="PRO_5028896426" evidence="4">
    <location>
        <begin position="26"/>
        <end position="492"/>
    </location>
</feature>
<dbReference type="GO" id="GO:0004065">
    <property type="term" value="F:arylsulfatase activity"/>
    <property type="evidence" value="ECO:0007669"/>
    <property type="project" value="TreeGrafter"/>
</dbReference>
<keyword evidence="2" id="KW-0378">Hydrolase</keyword>
<accession>A0A6C2TZA9</accession>
<evidence type="ECO:0000313" key="7">
    <source>
        <dbReference type="Proteomes" id="UP000366872"/>
    </source>
</evidence>
<dbReference type="SUPFAM" id="SSF53649">
    <property type="entry name" value="Alkaline phosphatase-like"/>
    <property type="match status" value="1"/>
</dbReference>
<gene>
    <name evidence="6" type="primary">atsA_71</name>
    <name evidence="6" type="ORF">PDESU_01612</name>
</gene>
<evidence type="ECO:0000256" key="2">
    <source>
        <dbReference type="ARBA" id="ARBA00022801"/>
    </source>
</evidence>
<keyword evidence="4" id="KW-0732">Signal</keyword>
<dbReference type="Gene3D" id="3.30.1120.10">
    <property type="match status" value="1"/>
</dbReference>
<dbReference type="EMBL" id="CAAHFG010000001">
    <property type="protein sequence ID" value="VGO13058.1"/>
    <property type="molecule type" value="Genomic_DNA"/>
</dbReference>
<evidence type="ECO:0000259" key="5">
    <source>
        <dbReference type="Pfam" id="PF00884"/>
    </source>
</evidence>
<dbReference type="InterPro" id="IPR050738">
    <property type="entry name" value="Sulfatase"/>
</dbReference>
<dbReference type="RefSeq" id="WP_136078673.1">
    <property type="nucleotide sequence ID" value="NZ_CAAHFG010000001.1"/>
</dbReference>
<keyword evidence="7" id="KW-1185">Reference proteome</keyword>
<feature type="region of interest" description="Disordered" evidence="3">
    <location>
        <begin position="289"/>
        <end position="308"/>
    </location>
</feature>
<feature type="compositionally biased region" description="Basic and acidic residues" evidence="3">
    <location>
        <begin position="472"/>
        <end position="484"/>
    </location>
</feature>
<protein>
    <submittedName>
        <fullName evidence="6">Arylsulfatase</fullName>
    </submittedName>
</protein>
<feature type="region of interest" description="Disordered" evidence="3">
    <location>
        <begin position="458"/>
        <end position="492"/>
    </location>
</feature>
<name>A0A6C2TZA9_PONDE</name>
<evidence type="ECO:0000256" key="4">
    <source>
        <dbReference type="SAM" id="SignalP"/>
    </source>
</evidence>
<feature type="signal peptide" evidence="4">
    <location>
        <begin position="1"/>
        <end position="25"/>
    </location>
</feature>
<comment type="similarity">
    <text evidence="1">Belongs to the sulfatase family.</text>
</comment>
<evidence type="ECO:0000256" key="3">
    <source>
        <dbReference type="SAM" id="MobiDB-lite"/>
    </source>
</evidence>
<dbReference type="Pfam" id="PF00884">
    <property type="entry name" value="Sulfatase"/>
    <property type="match status" value="1"/>
</dbReference>
<dbReference type="Proteomes" id="UP000366872">
    <property type="component" value="Unassembled WGS sequence"/>
</dbReference>
<dbReference type="Gene3D" id="3.40.720.10">
    <property type="entry name" value="Alkaline Phosphatase, subunit A"/>
    <property type="match status" value="1"/>
</dbReference>
<dbReference type="PANTHER" id="PTHR42693:SF53">
    <property type="entry name" value="ENDO-4-O-SULFATASE"/>
    <property type="match status" value="1"/>
</dbReference>
<dbReference type="InterPro" id="IPR000917">
    <property type="entry name" value="Sulfatase_N"/>
</dbReference>
<sequence>MVKNVILGGLVCSCCLLFNQQSAIANQQSEMPNIVVILADDMGWGDVGYHGFDDIHTPNIDRLAKSGTWFEQGYVTASVCGPSRAGIISGVYQQRFGFYGNGEKFIVPLDQPTIAERLKARGYTTGMLGKWHVGHEKDELPIARGFDFYYGAVTGSHDYFKSSTNPNEKKRALMPIRRNGEIEPPIQERGENLTRIYGEEAAGFIERNKDKPFFLYLSHNAVHYPWQASEEDIKRLKKLKVHHEDRRYFAAMVLALDDSVGQVFQCLEKNNLTENTLFVFLTDNGTPRGHGIAKPQPHRKRGTTTMSSPGPFNGFKGDVYEGGVRVPFLMSWPGTIPAGKKYPHPVSSLDIAATAIGISSGSDLTQSLHLDGVNLIPYLTGKNVGRPHEVLYWRRGDDYGIRKGDWKLLWNDSKDGTGTERIELFNLKDDPGEWKDLSNALPERAQMLKNLFDEWDSAQPESMAGHGGPRNRNREFGNGHRESVIECNGKVN</sequence>
<evidence type="ECO:0000313" key="6">
    <source>
        <dbReference type="EMBL" id="VGO13058.1"/>
    </source>
</evidence>
<feature type="domain" description="Sulfatase N-terminal" evidence="5">
    <location>
        <begin position="32"/>
        <end position="357"/>
    </location>
</feature>
<reference evidence="6 7" key="1">
    <citation type="submission" date="2019-04" db="EMBL/GenBank/DDBJ databases">
        <authorList>
            <person name="Van Vliet M D."/>
        </authorList>
    </citation>
    <scope>NUCLEOTIDE SEQUENCE [LARGE SCALE GENOMIC DNA]</scope>
    <source>
        <strain evidence="6 7">F1</strain>
    </source>
</reference>
<organism evidence="6 7">
    <name type="scientific">Pontiella desulfatans</name>
    <dbReference type="NCBI Taxonomy" id="2750659"/>
    <lineage>
        <taxon>Bacteria</taxon>
        <taxon>Pseudomonadati</taxon>
        <taxon>Kiritimatiellota</taxon>
        <taxon>Kiritimatiellia</taxon>
        <taxon>Kiritimatiellales</taxon>
        <taxon>Pontiellaceae</taxon>
        <taxon>Pontiella</taxon>
    </lineage>
</organism>
<dbReference type="AlphaFoldDB" id="A0A6C2TZA9"/>
<dbReference type="InterPro" id="IPR017850">
    <property type="entry name" value="Alkaline_phosphatase_core_sf"/>
</dbReference>
<proteinExistence type="inferred from homology"/>